<feature type="domain" description="Reverse transcriptase" evidence="1">
    <location>
        <begin position="242"/>
        <end position="507"/>
    </location>
</feature>
<dbReference type="InterPro" id="IPR000477">
    <property type="entry name" value="RT_dom"/>
</dbReference>
<evidence type="ECO:0000259" key="1">
    <source>
        <dbReference type="PROSITE" id="PS50878"/>
    </source>
</evidence>
<proteinExistence type="predicted"/>
<evidence type="ECO:0000313" key="2">
    <source>
        <dbReference type="EMBL" id="KAG6464707.1"/>
    </source>
</evidence>
<organism evidence="2 3">
    <name type="scientific">Manduca sexta</name>
    <name type="common">Tobacco hawkmoth</name>
    <name type="synonym">Tobacco hornworm</name>
    <dbReference type="NCBI Taxonomy" id="7130"/>
    <lineage>
        <taxon>Eukaryota</taxon>
        <taxon>Metazoa</taxon>
        <taxon>Ecdysozoa</taxon>
        <taxon>Arthropoda</taxon>
        <taxon>Hexapoda</taxon>
        <taxon>Insecta</taxon>
        <taxon>Pterygota</taxon>
        <taxon>Neoptera</taxon>
        <taxon>Endopterygota</taxon>
        <taxon>Lepidoptera</taxon>
        <taxon>Glossata</taxon>
        <taxon>Ditrysia</taxon>
        <taxon>Bombycoidea</taxon>
        <taxon>Sphingidae</taxon>
        <taxon>Sphinginae</taxon>
        <taxon>Sphingini</taxon>
        <taxon>Manduca</taxon>
    </lineage>
</organism>
<reference evidence="2" key="2">
    <citation type="submission" date="2020-12" db="EMBL/GenBank/DDBJ databases">
        <authorList>
            <person name="Kanost M."/>
        </authorList>
    </citation>
    <scope>NUCLEOTIDE SEQUENCE</scope>
</reference>
<dbReference type="AlphaFoldDB" id="A0A922CZZ0"/>
<reference evidence="2" key="1">
    <citation type="journal article" date="2016" name="Insect Biochem. Mol. Biol.">
        <title>Multifaceted biological insights from a draft genome sequence of the tobacco hornworm moth, Manduca sexta.</title>
        <authorList>
            <person name="Kanost M.R."/>
            <person name="Arrese E.L."/>
            <person name="Cao X."/>
            <person name="Chen Y.R."/>
            <person name="Chellapilla S."/>
            <person name="Goldsmith M.R."/>
            <person name="Grosse-Wilde E."/>
            <person name="Heckel D.G."/>
            <person name="Herndon N."/>
            <person name="Jiang H."/>
            <person name="Papanicolaou A."/>
            <person name="Qu J."/>
            <person name="Soulages J.L."/>
            <person name="Vogel H."/>
            <person name="Walters J."/>
            <person name="Waterhouse R.M."/>
            <person name="Ahn S.J."/>
            <person name="Almeida F.C."/>
            <person name="An C."/>
            <person name="Aqrawi P."/>
            <person name="Bretschneider A."/>
            <person name="Bryant W.B."/>
            <person name="Bucks S."/>
            <person name="Chao H."/>
            <person name="Chevignon G."/>
            <person name="Christen J.M."/>
            <person name="Clarke D.F."/>
            <person name="Dittmer N.T."/>
            <person name="Ferguson L.C.F."/>
            <person name="Garavelou S."/>
            <person name="Gordon K.H.J."/>
            <person name="Gunaratna R.T."/>
            <person name="Han Y."/>
            <person name="Hauser F."/>
            <person name="He Y."/>
            <person name="Heidel-Fischer H."/>
            <person name="Hirsh A."/>
            <person name="Hu Y."/>
            <person name="Jiang H."/>
            <person name="Kalra D."/>
            <person name="Klinner C."/>
            <person name="Konig C."/>
            <person name="Kovar C."/>
            <person name="Kroll A.R."/>
            <person name="Kuwar S.S."/>
            <person name="Lee S.L."/>
            <person name="Lehman R."/>
            <person name="Li K."/>
            <person name="Li Z."/>
            <person name="Liang H."/>
            <person name="Lovelace S."/>
            <person name="Lu Z."/>
            <person name="Mansfield J.H."/>
            <person name="McCulloch K.J."/>
            <person name="Mathew T."/>
            <person name="Morton B."/>
            <person name="Muzny D.M."/>
            <person name="Neunemann D."/>
            <person name="Ongeri F."/>
            <person name="Pauchet Y."/>
            <person name="Pu L.L."/>
            <person name="Pyrousis I."/>
            <person name="Rao X.J."/>
            <person name="Redding A."/>
            <person name="Roesel C."/>
            <person name="Sanchez-Gracia A."/>
            <person name="Schaack S."/>
            <person name="Shukla A."/>
            <person name="Tetreau G."/>
            <person name="Wang Y."/>
            <person name="Xiong G.H."/>
            <person name="Traut W."/>
            <person name="Walsh T.K."/>
            <person name="Worley K.C."/>
            <person name="Wu D."/>
            <person name="Wu W."/>
            <person name="Wu Y.Q."/>
            <person name="Zhang X."/>
            <person name="Zou Z."/>
            <person name="Zucker H."/>
            <person name="Briscoe A.D."/>
            <person name="Burmester T."/>
            <person name="Clem R.J."/>
            <person name="Feyereisen R."/>
            <person name="Grimmelikhuijzen C.J.P."/>
            <person name="Hamodrakas S.J."/>
            <person name="Hansson B.S."/>
            <person name="Huguet E."/>
            <person name="Jermiin L.S."/>
            <person name="Lan Q."/>
            <person name="Lehman H.K."/>
            <person name="Lorenzen M."/>
            <person name="Merzendorfer H."/>
            <person name="Michalopoulos I."/>
            <person name="Morton D.B."/>
            <person name="Muthukrishnan S."/>
            <person name="Oakeshott J.G."/>
            <person name="Palmer W."/>
            <person name="Park Y."/>
            <person name="Passarelli A.L."/>
            <person name="Rozas J."/>
            <person name="Schwartz L.M."/>
            <person name="Smith W."/>
            <person name="Southgate A."/>
            <person name="Vilcinskas A."/>
            <person name="Vogt R."/>
            <person name="Wang P."/>
            <person name="Werren J."/>
            <person name="Yu X.Q."/>
            <person name="Zhou J.J."/>
            <person name="Brown S.J."/>
            <person name="Scherer S.E."/>
            <person name="Richards S."/>
            <person name="Blissard G.W."/>
        </authorList>
    </citation>
    <scope>NUCLEOTIDE SEQUENCE</scope>
</reference>
<protein>
    <recommendedName>
        <fullName evidence="1">Reverse transcriptase domain-containing protein</fullName>
    </recommendedName>
</protein>
<comment type="caution">
    <text evidence="2">The sequence shown here is derived from an EMBL/GenBank/DDBJ whole genome shotgun (WGS) entry which is preliminary data.</text>
</comment>
<dbReference type="EMBL" id="JH669233">
    <property type="protein sequence ID" value="KAG6464707.1"/>
    <property type="molecule type" value="Genomic_DNA"/>
</dbReference>
<gene>
    <name evidence="2" type="ORF">O3G_MSEX014681</name>
</gene>
<dbReference type="Proteomes" id="UP000791440">
    <property type="component" value="Unassembled WGS sequence"/>
</dbReference>
<sequence length="629" mass="74125">MKNPRPKQDPATLKLGKYQLEQITVSLRDQLTNFKSITQELGIQEKYDWLENIIKSKTQMQLTTNTKFQPKKWLRTNTTMLLEARNHLINARDTQDRRKHLTKISKEIKDSIKKDRKQNRMEIIEKYISRTGGVKKAYKELRKSTNWIVKMKSHNGKWNHCRTDILESAVSYYKELYKNDIKEKEIVLVELSDIPTILHSEVEKAIDTQNIDKTPGPDGISNEILKHSKEVLVPVLTEMFNDIVDTEIIPQQWTESNIILLYKKGDKHDIGNYRPISLMSNIYKTFAKVILKRIERTLDEHQPIEQAGFRKDFSVIDHIHVVRQVLEKYNEYQLTYYIAFIDYSKAFDSLLHNNIWEALMDQGIEHKYIRLIRNVYRNSTARIQLDRKSNPFKIRKGVRQGDPLSPKLFSAVLESIFRRLIWENLGINIDGTSLTNLRFADDIVLFANTAEDINRMIEDLATESGKVGLKLNPEKTRVMTNGNKIKIQLKNTEINYTDEYVYLGQLITQKEHMTKEVERRITNGWKRYWSLKEAMKDKQLHINIKSKLFNTCILPVLMYGCQSWALTQKMTSKLATCQYAMERSMLNVKKSDKLKNRVIRYKTKVIDITLKIRRLKWRWAGHMIRGRDK</sequence>
<dbReference type="Pfam" id="PF00078">
    <property type="entry name" value="RVT_1"/>
    <property type="match status" value="1"/>
</dbReference>
<dbReference type="PANTHER" id="PTHR47027:SF20">
    <property type="entry name" value="REVERSE TRANSCRIPTASE-LIKE PROTEIN WITH RNA-DIRECTED DNA POLYMERASE DOMAIN"/>
    <property type="match status" value="1"/>
</dbReference>
<dbReference type="CDD" id="cd01650">
    <property type="entry name" value="RT_nLTR_like"/>
    <property type="match status" value="1"/>
</dbReference>
<accession>A0A922CZZ0</accession>
<keyword evidence="3" id="KW-1185">Reference proteome</keyword>
<dbReference type="PANTHER" id="PTHR47027">
    <property type="entry name" value="REVERSE TRANSCRIPTASE DOMAIN-CONTAINING PROTEIN"/>
    <property type="match status" value="1"/>
</dbReference>
<evidence type="ECO:0000313" key="3">
    <source>
        <dbReference type="Proteomes" id="UP000791440"/>
    </source>
</evidence>
<dbReference type="PROSITE" id="PS50878">
    <property type="entry name" value="RT_POL"/>
    <property type="match status" value="1"/>
</dbReference>
<name>A0A922CZZ0_MANSE</name>